<gene>
    <name evidence="1 4" type="primary">sfsA</name>
    <name evidence="4" type="ORF">GCM10007391_15310</name>
</gene>
<dbReference type="FunFam" id="2.40.50.580:FF:000001">
    <property type="entry name" value="Sugar fermentation stimulation protein A"/>
    <property type="match status" value="1"/>
</dbReference>
<keyword evidence="5" id="KW-1185">Reference proteome</keyword>
<evidence type="ECO:0000259" key="2">
    <source>
        <dbReference type="Pfam" id="PF03749"/>
    </source>
</evidence>
<evidence type="ECO:0000259" key="3">
    <source>
        <dbReference type="Pfam" id="PF17746"/>
    </source>
</evidence>
<comment type="caution">
    <text evidence="4">The sequence shown here is derived from an EMBL/GenBank/DDBJ whole genome shotgun (WGS) entry which is preliminary data.</text>
</comment>
<evidence type="ECO:0000313" key="5">
    <source>
        <dbReference type="Proteomes" id="UP000631300"/>
    </source>
</evidence>
<organism evidence="4 5">
    <name type="scientific">Alteromonas halophila</name>
    <dbReference type="NCBI Taxonomy" id="516698"/>
    <lineage>
        <taxon>Bacteria</taxon>
        <taxon>Pseudomonadati</taxon>
        <taxon>Pseudomonadota</taxon>
        <taxon>Gammaproteobacteria</taxon>
        <taxon>Alteromonadales</taxon>
        <taxon>Alteromonadaceae</taxon>
        <taxon>Alteromonas/Salinimonas group</taxon>
        <taxon>Alteromonas</taxon>
    </lineage>
</organism>
<dbReference type="CDD" id="cd22359">
    <property type="entry name" value="SfsA-like_bacterial"/>
    <property type="match status" value="1"/>
</dbReference>
<evidence type="ECO:0000256" key="1">
    <source>
        <dbReference type="HAMAP-Rule" id="MF_00095"/>
    </source>
</evidence>
<dbReference type="AlphaFoldDB" id="A0A918MXY0"/>
<dbReference type="PANTHER" id="PTHR30545">
    <property type="entry name" value="SUGAR FERMENTATION STIMULATION PROTEIN A"/>
    <property type="match status" value="1"/>
</dbReference>
<accession>A0A918MXY0</accession>
<dbReference type="GO" id="GO:0003677">
    <property type="term" value="F:DNA binding"/>
    <property type="evidence" value="ECO:0007669"/>
    <property type="project" value="InterPro"/>
</dbReference>
<protein>
    <recommendedName>
        <fullName evidence="1">Sugar fermentation stimulation protein homolog</fullName>
    </recommendedName>
</protein>
<dbReference type="Pfam" id="PF17746">
    <property type="entry name" value="SfsA_N"/>
    <property type="match status" value="1"/>
</dbReference>
<dbReference type="Gene3D" id="3.40.1350.60">
    <property type="match status" value="1"/>
</dbReference>
<evidence type="ECO:0000313" key="4">
    <source>
        <dbReference type="EMBL" id="GGW83022.1"/>
    </source>
</evidence>
<feature type="domain" description="Sugar fermentation stimulation protein C-terminal" evidence="2">
    <location>
        <begin position="84"/>
        <end position="223"/>
    </location>
</feature>
<proteinExistence type="inferred from homology"/>
<comment type="similarity">
    <text evidence="1">Belongs to the SfsA family.</text>
</comment>
<dbReference type="InterPro" id="IPR041465">
    <property type="entry name" value="SfsA_N"/>
</dbReference>
<dbReference type="NCBIfam" id="TIGR00230">
    <property type="entry name" value="sfsA"/>
    <property type="match status" value="1"/>
</dbReference>
<sequence>MQFSSPLIPGTLIKRYKRFFADVRLDDGDVVTAHCPNTGAMTGCAEPGYRVYLSPADNPKRKLRYTWELAQTHEDHYIGVNTHNANKLVEEALKNRMIDADGLRNFDTYKREVTPPGSNSRFDFALYQEGDVRFAEVKSVTLARGNAGYFPDAVTARGAKHCEELAALAAQGVPTMLLFCVQHTAVQSVSVARDIDPNYARAVNGALHAGVTLVALGCEITKEKIEVNQSLPLKI</sequence>
<dbReference type="Gene3D" id="2.40.50.580">
    <property type="match status" value="1"/>
</dbReference>
<dbReference type="InterPro" id="IPR005224">
    <property type="entry name" value="SfsA"/>
</dbReference>
<dbReference type="EMBL" id="BMXP01000003">
    <property type="protein sequence ID" value="GGW83022.1"/>
    <property type="molecule type" value="Genomic_DNA"/>
</dbReference>
<name>A0A918MXY0_9ALTE</name>
<dbReference type="InterPro" id="IPR040452">
    <property type="entry name" value="SfsA_C"/>
</dbReference>
<dbReference type="PANTHER" id="PTHR30545:SF2">
    <property type="entry name" value="SUGAR FERMENTATION STIMULATION PROTEIN A"/>
    <property type="match status" value="1"/>
</dbReference>
<reference evidence="4" key="2">
    <citation type="submission" date="2020-09" db="EMBL/GenBank/DDBJ databases">
        <authorList>
            <person name="Sun Q."/>
            <person name="Kim S."/>
        </authorList>
    </citation>
    <scope>NUCLEOTIDE SEQUENCE</scope>
    <source>
        <strain evidence="4">KCTC 22164</strain>
    </source>
</reference>
<dbReference type="Proteomes" id="UP000631300">
    <property type="component" value="Unassembled WGS sequence"/>
</dbReference>
<dbReference type="RefSeq" id="WP_189405040.1">
    <property type="nucleotide sequence ID" value="NZ_BMXP01000003.1"/>
</dbReference>
<dbReference type="HAMAP" id="MF_00095">
    <property type="entry name" value="SfsA"/>
    <property type="match status" value="1"/>
</dbReference>
<feature type="domain" description="SfsA N-terminal OB" evidence="3">
    <location>
        <begin position="13"/>
        <end position="80"/>
    </location>
</feature>
<dbReference type="Pfam" id="PF03749">
    <property type="entry name" value="SfsA"/>
    <property type="match status" value="1"/>
</dbReference>
<reference evidence="4" key="1">
    <citation type="journal article" date="2014" name="Int. J. Syst. Evol. Microbiol.">
        <title>Complete genome sequence of Corynebacterium casei LMG S-19264T (=DSM 44701T), isolated from a smear-ripened cheese.</title>
        <authorList>
            <consortium name="US DOE Joint Genome Institute (JGI-PGF)"/>
            <person name="Walter F."/>
            <person name="Albersmeier A."/>
            <person name="Kalinowski J."/>
            <person name="Ruckert C."/>
        </authorList>
    </citation>
    <scope>NUCLEOTIDE SEQUENCE</scope>
    <source>
        <strain evidence="4">KCTC 22164</strain>
    </source>
</reference>